<dbReference type="EMBL" id="AMGM01000027">
    <property type="protein sequence ID" value="EKB49370.1"/>
    <property type="molecule type" value="Genomic_DNA"/>
</dbReference>
<sequence length="603" mass="69117">MKKLLFWLVGAILFFLLLLKGVPYLMNLYLSANADRIVSSLITRTNLFGDHQVSFGDIHLNYNYSGTYLKIRDIKVSPSVGLGDEFVKVDLSIDELDITGFKWTNYLLKNSILVDSAKIDQIKLVSFSPPLDSLQARSSSRRPPSQTKGKDYELIAVNNFDLENLSIELYNNLHDSVRVQLKDMYLQVQGFKLTKEDIENPQALFHVDNVSGSIGEAAFHFDRFRQYALVKEIVMDTELRKMNFGYIALLNKQGKYTYTSQFPERQSWTKIDSAQMEIRGFHFGDFLGRGIIEIDTIFTFDPRVEIFVDKRKPENKDKRPQMIQALFSNLRQVIHVDHSFIRNGYILIEERPNNQSPRSGMLYISDLNAHVINISNYVERRGENKLLRLEGEGLLMGQGLINLLAQYDLESEKGDFTLKGSLEKMDLRLLDPMIKPQAHVSIESGKVNSVKFDILGNDFDGTGKLTVLYEDLEVVLLNADLDVDNNFFRRIGSFLANKLIIKSNNPKKNGEVVDGSVYYIRDTNKSMFAYWWQLIFSGLKSTLTGEDLEKLKVKEQERHGLSTGQKSGAISLIGGIKSDQPKQEEQLSRKERREERRQSKNQE</sequence>
<accession>K1KYY0</accession>
<name>K1KYY0_CECL9</name>
<dbReference type="OrthoDB" id="610933at2"/>
<gene>
    <name evidence="2" type="ORF">B879_02030</name>
</gene>
<organism evidence="2 3">
    <name type="scientific">Cecembia lonarensis (strain CCUG 58316 / KCTC 22772 / LW9)</name>
    <dbReference type="NCBI Taxonomy" id="1225176"/>
    <lineage>
        <taxon>Bacteria</taxon>
        <taxon>Pseudomonadati</taxon>
        <taxon>Bacteroidota</taxon>
        <taxon>Cytophagia</taxon>
        <taxon>Cytophagales</taxon>
        <taxon>Cyclobacteriaceae</taxon>
        <taxon>Cecembia</taxon>
    </lineage>
</organism>
<dbReference type="AlphaFoldDB" id="K1KYY0"/>
<evidence type="ECO:0000313" key="3">
    <source>
        <dbReference type="Proteomes" id="UP000004478"/>
    </source>
</evidence>
<dbReference type="Proteomes" id="UP000004478">
    <property type="component" value="Unassembled WGS sequence"/>
</dbReference>
<reference evidence="2 3" key="1">
    <citation type="journal article" date="2012" name="J. Bacteriol.">
        <title>Draft Genome Sequence of Cecembia lonarensis Strain LW9T, Isolated from Lonar Lake, a Haloalkaline Lake in India.</title>
        <authorList>
            <person name="Shivaji S."/>
            <person name="Ara S."/>
            <person name="Singh A."/>
            <person name="Pinnaka A.K."/>
        </authorList>
    </citation>
    <scope>NUCLEOTIDE SEQUENCE [LARGE SCALE GENOMIC DNA]</scope>
    <source>
        <strain evidence="2 3">LW9</strain>
    </source>
</reference>
<evidence type="ECO:0000313" key="2">
    <source>
        <dbReference type="EMBL" id="EKB49370.1"/>
    </source>
</evidence>
<proteinExistence type="predicted"/>
<feature type="region of interest" description="Disordered" evidence="1">
    <location>
        <begin position="556"/>
        <end position="603"/>
    </location>
</feature>
<comment type="caution">
    <text evidence="2">The sequence shown here is derived from an EMBL/GenBank/DDBJ whole genome shotgun (WGS) entry which is preliminary data.</text>
</comment>
<feature type="compositionally biased region" description="Basic and acidic residues" evidence="1">
    <location>
        <begin position="579"/>
        <end position="603"/>
    </location>
</feature>
<protein>
    <submittedName>
        <fullName evidence="2">Uncharacterized protein</fullName>
    </submittedName>
</protein>
<dbReference type="RefSeq" id="WP_009185060.1">
    <property type="nucleotide sequence ID" value="NZ_AMGM01000027.1"/>
</dbReference>
<evidence type="ECO:0000256" key="1">
    <source>
        <dbReference type="SAM" id="MobiDB-lite"/>
    </source>
</evidence>
<keyword evidence="3" id="KW-1185">Reference proteome</keyword>